<evidence type="ECO:0000256" key="3">
    <source>
        <dbReference type="ARBA" id="ARBA00022692"/>
    </source>
</evidence>
<evidence type="ECO:0000313" key="8">
    <source>
        <dbReference type="EMBL" id="MTT75019.1"/>
    </source>
</evidence>
<feature type="transmembrane region" description="Helical" evidence="7">
    <location>
        <begin position="21"/>
        <end position="39"/>
    </location>
</feature>
<accession>A0A7X3BUS2</accession>
<gene>
    <name evidence="8" type="ORF">GMD11_01885</name>
    <name evidence="9" type="ORF">GMD18_01880</name>
</gene>
<reference evidence="10 11" key="1">
    <citation type="journal article" date="2019" name="Nat. Med.">
        <title>A library of human gut bacterial isolates paired with longitudinal multiomics data enables mechanistic microbiome research.</title>
        <authorList>
            <person name="Poyet M."/>
            <person name="Groussin M."/>
            <person name="Gibbons S.M."/>
            <person name="Avila-Pacheco J."/>
            <person name="Jiang X."/>
            <person name="Kearney S.M."/>
            <person name="Perrotta A.R."/>
            <person name="Berdy B."/>
            <person name="Zhao S."/>
            <person name="Lieberman T.D."/>
            <person name="Swanson P.K."/>
            <person name="Smith M."/>
            <person name="Roesemann S."/>
            <person name="Alexander J.E."/>
            <person name="Rich S.A."/>
            <person name="Livny J."/>
            <person name="Vlamakis H."/>
            <person name="Clish C."/>
            <person name="Bullock K."/>
            <person name="Deik A."/>
            <person name="Scott J."/>
            <person name="Pierce K.A."/>
            <person name="Xavier R.J."/>
            <person name="Alm E.J."/>
        </authorList>
    </citation>
    <scope>NUCLEOTIDE SEQUENCE [LARGE SCALE GENOMIC DNA]</scope>
    <source>
        <strain evidence="8 11">BIOML-A13</strain>
        <strain evidence="9 10">BIOML-A3</strain>
    </source>
</reference>
<proteinExistence type="inferred from homology"/>
<feature type="transmembrane region" description="Helical" evidence="7">
    <location>
        <begin position="80"/>
        <end position="102"/>
    </location>
</feature>
<comment type="similarity">
    <text evidence="2">Belongs to the UPF0073 (Hly-III) family.</text>
</comment>
<feature type="binding site" evidence="6">
    <location>
        <position position="193"/>
    </location>
    <ligand>
        <name>Zn(2+)</name>
        <dbReference type="ChEBI" id="CHEBI:29105"/>
    </ligand>
</feature>
<feature type="binding site" evidence="6">
    <location>
        <position position="189"/>
    </location>
    <ligand>
        <name>Zn(2+)</name>
        <dbReference type="ChEBI" id="CHEBI:29105"/>
    </ligand>
</feature>
<evidence type="ECO:0000313" key="10">
    <source>
        <dbReference type="Proteomes" id="UP000443070"/>
    </source>
</evidence>
<organism evidence="8 11">
    <name type="scientific">Phascolarctobacterium faecium</name>
    <dbReference type="NCBI Taxonomy" id="33025"/>
    <lineage>
        <taxon>Bacteria</taxon>
        <taxon>Bacillati</taxon>
        <taxon>Bacillota</taxon>
        <taxon>Negativicutes</taxon>
        <taxon>Acidaminococcales</taxon>
        <taxon>Acidaminococcaceae</taxon>
        <taxon>Phascolarctobacterium</taxon>
    </lineage>
</organism>
<keyword evidence="5 7" id="KW-0472">Membrane</keyword>
<evidence type="ECO:0000313" key="11">
    <source>
        <dbReference type="Proteomes" id="UP000484547"/>
    </source>
</evidence>
<feature type="transmembrane region" description="Helical" evidence="7">
    <location>
        <begin position="137"/>
        <end position="155"/>
    </location>
</feature>
<keyword evidence="6" id="KW-0479">Metal-binding</keyword>
<keyword evidence="3 7" id="KW-0812">Transmembrane</keyword>
<keyword evidence="4 7" id="KW-1133">Transmembrane helix</keyword>
<dbReference type="GO" id="GO:0012505">
    <property type="term" value="C:endomembrane system"/>
    <property type="evidence" value="ECO:0007669"/>
    <property type="project" value="UniProtKB-SubCell"/>
</dbReference>
<sequence length="212" mass="23455">MSSLNRQSLGEEIANAVSHGIGALLAVLGTVVLIVYASYNSSVSGIVSAAIYGFCLIFLYLMSTIYHAITNSTAKKIFQVLDHCSIFLLILGSYVPICIVLLPPELGWKLLGINLLLTVVGITLNAISLSRWEKLSLLMYVLMGWSVIIALPYLWKMLPADGLMLLVSGGLAYTIGIFFYADKKHKFMHSVWHLFVMTGSVLHYFLVLYFIL</sequence>
<dbReference type="PANTHER" id="PTHR20855:SF129">
    <property type="entry name" value="HEMOLYSIN-3 HOMOLOG"/>
    <property type="match status" value="1"/>
</dbReference>
<dbReference type="GO" id="GO:0046872">
    <property type="term" value="F:metal ion binding"/>
    <property type="evidence" value="ECO:0007669"/>
    <property type="project" value="UniProtKB-KW"/>
</dbReference>
<evidence type="ECO:0000256" key="7">
    <source>
        <dbReference type="SAM" id="Phobius"/>
    </source>
</evidence>
<dbReference type="OrthoDB" id="9813689at2"/>
<dbReference type="GO" id="GO:0140911">
    <property type="term" value="F:pore-forming activity"/>
    <property type="evidence" value="ECO:0007669"/>
    <property type="project" value="InterPro"/>
</dbReference>
<dbReference type="Pfam" id="PF03006">
    <property type="entry name" value="HlyIII"/>
    <property type="match status" value="1"/>
</dbReference>
<dbReference type="InterPro" id="IPR005744">
    <property type="entry name" value="Hy-lIII"/>
</dbReference>
<dbReference type="NCBIfam" id="TIGR01065">
    <property type="entry name" value="hlyIII"/>
    <property type="match status" value="1"/>
</dbReference>
<feature type="transmembrane region" description="Helical" evidence="7">
    <location>
        <begin position="192"/>
        <end position="211"/>
    </location>
</feature>
<dbReference type="AlphaFoldDB" id="A0A7X3BUS2"/>
<evidence type="ECO:0000256" key="2">
    <source>
        <dbReference type="ARBA" id="ARBA00008488"/>
    </source>
</evidence>
<evidence type="ECO:0000256" key="6">
    <source>
        <dbReference type="PIRSR" id="PIRSR604254-1"/>
    </source>
</evidence>
<keyword evidence="10" id="KW-1185">Reference proteome</keyword>
<dbReference type="RefSeq" id="WP_046430070.1">
    <property type="nucleotide sequence ID" value="NZ_CAUDCT010000001.1"/>
</dbReference>
<feature type="transmembrane region" description="Helical" evidence="7">
    <location>
        <begin position="161"/>
        <end position="180"/>
    </location>
</feature>
<keyword evidence="6" id="KW-0862">Zinc</keyword>
<dbReference type="Proteomes" id="UP000443070">
    <property type="component" value="Unassembled WGS sequence"/>
</dbReference>
<evidence type="ECO:0000256" key="4">
    <source>
        <dbReference type="ARBA" id="ARBA00022989"/>
    </source>
</evidence>
<evidence type="ECO:0000256" key="5">
    <source>
        <dbReference type="ARBA" id="ARBA00023136"/>
    </source>
</evidence>
<feature type="binding site" evidence="6">
    <location>
        <position position="67"/>
    </location>
    <ligand>
        <name>Zn(2+)</name>
        <dbReference type="ChEBI" id="CHEBI:29105"/>
    </ligand>
</feature>
<dbReference type="EMBL" id="WNBW01000001">
    <property type="protein sequence ID" value="MTU03150.1"/>
    <property type="molecule type" value="Genomic_DNA"/>
</dbReference>
<protein>
    <submittedName>
        <fullName evidence="8">Hemolysin III family protein</fullName>
    </submittedName>
</protein>
<evidence type="ECO:0000256" key="1">
    <source>
        <dbReference type="ARBA" id="ARBA00004127"/>
    </source>
</evidence>
<comment type="caution">
    <text evidence="8">The sequence shown here is derived from an EMBL/GenBank/DDBJ whole genome shotgun (WGS) entry which is preliminary data.</text>
</comment>
<dbReference type="InterPro" id="IPR004254">
    <property type="entry name" value="AdipoR/HlyIII-related"/>
</dbReference>
<evidence type="ECO:0000313" key="9">
    <source>
        <dbReference type="EMBL" id="MTU03150.1"/>
    </source>
</evidence>
<feature type="transmembrane region" description="Helical" evidence="7">
    <location>
        <begin position="45"/>
        <end position="68"/>
    </location>
</feature>
<comment type="subcellular location">
    <subcellularLocation>
        <location evidence="1">Endomembrane system</location>
        <topology evidence="1">Multi-pass membrane protein</topology>
    </subcellularLocation>
</comment>
<dbReference type="PANTHER" id="PTHR20855">
    <property type="entry name" value="ADIPOR/PROGESTIN RECEPTOR-RELATED"/>
    <property type="match status" value="1"/>
</dbReference>
<dbReference type="EMBL" id="WNBM01000001">
    <property type="protein sequence ID" value="MTT75019.1"/>
    <property type="molecule type" value="Genomic_DNA"/>
</dbReference>
<name>A0A7X3BUS2_9FIRM</name>
<dbReference type="GO" id="GO:0016020">
    <property type="term" value="C:membrane"/>
    <property type="evidence" value="ECO:0007669"/>
    <property type="project" value="InterPro"/>
</dbReference>
<dbReference type="Proteomes" id="UP000484547">
    <property type="component" value="Unassembled WGS sequence"/>
</dbReference>
<feature type="transmembrane region" description="Helical" evidence="7">
    <location>
        <begin position="108"/>
        <end position="130"/>
    </location>
</feature>